<feature type="transmembrane region" description="Helical" evidence="1">
    <location>
        <begin position="185"/>
        <end position="204"/>
    </location>
</feature>
<dbReference type="InterPro" id="IPR002656">
    <property type="entry name" value="Acyl_transf_3_dom"/>
</dbReference>
<feature type="transmembrane region" description="Helical" evidence="1">
    <location>
        <begin position="273"/>
        <end position="294"/>
    </location>
</feature>
<dbReference type="EMBL" id="NVUL01000082">
    <property type="protein sequence ID" value="PCI75122.1"/>
    <property type="molecule type" value="Genomic_DNA"/>
</dbReference>
<feature type="transmembrane region" description="Helical" evidence="1">
    <location>
        <begin position="244"/>
        <end position="261"/>
    </location>
</feature>
<keyword evidence="1" id="KW-0472">Membrane</keyword>
<dbReference type="PANTHER" id="PTHR23028:SF53">
    <property type="entry name" value="ACYL_TRANSF_3 DOMAIN-CONTAINING PROTEIN"/>
    <property type="match status" value="1"/>
</dbReference>
<feature type="transmembrane region" description="Helical" evidence="1">
    <location>
        <begin position="306"/>
        <end position="324"/>
    </location>
</feature>
<keyword evidence="1" id="KW-0812">Transmembrane</keyword>
<evidence type="ECO:0000259" key="2">
    <source>
        <dbReference type="Pfam" id="PF01757"/>
    </source>
</evidence>
<reference evidence="4" key="1">
    <citation type="submission" date="2017-08" db="EMBL/GenBank/DDBJ databases">
        <title>A dynamic microbial community with high functional redundancy inhabits the cold, oxic subseafloor aquifer.</title>
        <authorList>
            <person name="Tully B.J."/>
            <person name="Wheat C.G."/>
            <person name="Glazer B.T."/>
            <person name="Huber J.A."/>
        </authorList>
    </citation>
    <scope>NUCLEOTIDE SEQUENCE [LARGE SCALE GENOMIC DNA]</scope>
</reference>
<dbReference type="GO" id="GO:0000271">
    <property type="term" value="P:polysaccharide biosynthetic process"/>
    <property type="evidence" value="ECO:0007669"/>
    <property type="project" value="TreeGrafter"/>
</dbReference>
<feature type="domain" description="Acyltransferase 3" evidence="2">
    <location>
        <begin position="23"/>
        <end position="359"/>
    </location>
</feature>
<feature type="transmembrane region" description="Helical" evidence="1">
    <location>
        <begin position="210"/>
        <end position="232"/>
    </location>
</feature>
<evidence type="ECO:0000313" key="4">
    <source>
        <dbReference type="Proteomes" id="UP000218767"/>
    </source>
</evidence>
<dbReference type="Pfam" id="PF01757">
    <property type="entry name" value="Acyl_transf_3"/>
    <property type="match status" value="1"/>
</dbReference>
<keyword evidence="1" id="KW-1133">Transmembrane helix</keyword>
<accession>A0A2A4WXE3</accession>
<dbReference type="Proteomes" id="UP000218767">
    <property type="component" value="Unassembled WGS sequence"/>
</dbReference>
<gene>
    <name evidence="3" type="ORF">COB20_13540</name>
</gene>
<dbReference type="InterPro" id="IPR050879">
    <property type="entry name" value="Acyltransferase_3"/>
</dbReference>
<proteinExistence type="predicted"/>
<feature type="transmembrane region" description="Helical" evidence="1">
    <location>
        <begin position="112"/>
        <end position="136"/>
    </location>
</feature>
<comment type="caution">
    <text evidence="3">The sequence shown here is derived from an EMBL/GenBank/DDBJ whole genome shotgun (WGS) entry which is preliminary data.</text>
</comment>
<feature type="transmembrane region" description="Helical" evidence="1">
    <location>
        <begin position="344"/>
        <end position="368"/>
    </location>
</feature>
<evidence type="ECO:0000256" key="1">
    <source>
        <dbReference type="SAM" id="Phobius"/>
    </source>
</evidence>
<dbReference type="GO" id="GO:0016020">
    <property type="term" value="C:membrane"/>
    <property type="evidence" value="ECO:0007669"/>
    <property type="project" value="TreeGrafter"/>
</dbReference>
<organism evidence="3 4">
    <name type="scientific">SAR86 cluster bacterium</name>
    <dbReference type="NCBI Taxonomy" id="2030880"/>
    <lineage>
        <taxon>Bacteria</taxon>
        <taxon>Pseudomonadati</taxon>
        <taxon>Pseudomonadota</taxon>
        <taxon>Gammaproteobacteria</taxon>
        <taxon>SAR86 cluster</taxon>
    </lineage>
</organism>
<dbReference type="GO" id="GO:0016747">
    <property type="term" value="F:acyltransferase activity, transferring groups other than amino-acyl groups"/>
    <property type="evidence" value="ECO:0007669"/>
    <property type="project" value="InterPro"/>
</dbReference>
<protein>
    <recommendedName>
        <fullName evidence="2">Acyltransferase 3 domain-containing protein</fullName>
    </recommendedName>
</protein>
<dbReference type="AlphaFoldDB" id="A0A2A4WXE3"/>
<evidence type="ECO:0000313" key="3">
    <source>
        <dbReference type="EMBL" id="PCI75122.1"/>
    </source>
</evidence>
<dbReference type="PANTHER" id="PTHR23028">
    <property type="entry name" value="ACETYLTRANSFERASE"/>
    <property type="match status" value="1"/>
</dbReference>
<feature type="transmembrane region" description="Helical" evidence="1">
    <location>
        <begin position="66"/>
        <end position="91"/>
    </location>
</feature>
<feature type="transmembrane region" description="Helical" evidence="1">
    <location>
        <begin position="156"/>
        <end position="178"/>
    </location>
</feature>
<sequence>MLHFLLHGPIVSAMKSTNFGYIPALDHLRGFAAVLVLFFHGSHFISHKLAYGTPYDPANWTRTDNPFSALVIEGHTAVSLFFLLSGFVFTVGSLQKKLNYLGFYRNRLLRTYPLFLFFLILGIAFNVENFNIIALWQSVFFMANSDTAINGGAFTYVFWSIAVEWHFYLVFPLLLLAVQKWGWQALLALILIFLFVRTGAYLVGADMRELSYYTIVGRIDQFLLGMLAGIYYRNYFVAGKRLDYVAIAGTGLVLVLLFGFNRLGGGAVNNYLWIFWPTLEATAWAIFLIGYLSIARHFHRLVGKTLVAVGTVSYSIYMGHYLVLDYFLRNDWDSLLRLSDPLATAVLNTLVLMLPVVLLLAATTYYCVERPFLLRRRKYMQAAEPVAQRPEISAN</sequence>
<name>A0A2A4WXE3_9GAMM</name>